<dbReference type="EMBL" id="DXGA01000121">
    <property type="protein sequence ID" value="HIW94069.1"/>
    <property type="molecule type" value="Genomic_DNA"/>
</dbReference>
<reference evidence="1" key="2">
    <citation type="submission" date="2021-04" db="EMBL/GenBank/DDBJ databases">
        <authorList>
            <person name="Gilroy R."/>
        </authorList>
    </citation>
    <scope>NUCLEOTIDE SEQUENCE</scope>
    <source>
        <strain evidence="1">ChiGjej6B6-1540</strain>
    </source>
</reference>
<dbReference type="Proteomes" id="UP000824192">
    <property type="component" value="Unassembled WGS sequence"/>
</dbReference>
<sequence>MSRFGFIRNKLDIKFLILYIMARVASPIDFPTLTDLTMCDEGVDYFDFAESVAELVDTGHLTLENDLYAITDKGRQNGAACESSLAYSVRHKCNVNLARVNGVLRRNAQVRTTVIPRKDGSLTARMSLDDEGGNIMTIELLCVNQDQADRLAQGFQAKPERIYNEVLGALLDNGAEESEENGET</sequence>
<organism evidence="1 2">
    <name type="scientific">Candidatus Flavonifractor merdipullorum</name>
    <dbReference type="NCBI Taxonomy" id="2838590"/>
    <lineage>
        <taxon>Bacteria</taxon>
        <taxon>Bacillati</taxon>
        <taxon>Bacillota</taxon>
        <taxon>Clostridia</taxon>
        <taxon>Eubacteriales</taxon>
        <taxon>Oscillospiraceae</taxon>
        <taxon>Flavonifractor</taxon>
    </lineage>
</organism>
<evidence type="ECO:0000313" key="2">
    <source>
        <dbReference type="Proteomes" id="UP000824192"/>
    </source>
</evidence>
<dbReference type="Pfam" id="PF14277">
    <property type="entry name" value="DUF4364"/>
    <property type="match status" value="1"/>
</dbReference>
<comment type="caution">
    <text evidence="1">The sequence shown here is derived from an EMBL/GenBank/DDBJ whole genome shotgun (WGS) entry which is preliminary data.</text>
</comment>
<evidence type="ECO:0000313" key="1">
    <source>
        <dbReference type="EMBL" id="HIW94069.1"/>
    </source>
</evidence>
<dbReference type="AlphaFoldDB" id="A0A9D1RTU7"/>
<gene>
    <name evidence="1" type="ORF">H9868_05960</name>
</gene>
<reference evidence="1" key="1">
    <citation type="journal article" date="2021" name="PeerJ">
        <title>Extensive microbial diversity within the chicken gut microbiome revealed by metagenomics and culture.</title>
        <authorList>
            <person name="Gilroy R."/>
            <person name="Ravi A."/>
            <person name="Getino M."/>
            <person name="Pursley I."/>
            <person name="Horton D.L."/>
            <person name="Alikhan N.F."/>
            <person name="Baker D."/>
            <person name="Gharbi K."/>
            <person name="Hall N."/>
            <person name="Watson M."/>
            <person name="Adriaenssens E.M."/>
            <person name="Foster-Nyarko E."/>
            <person name="Jarju S."/>
            <person name="Secka A."/>
            <person name="Antonio M."/>
            <person name="Oren A."/>
            <person name="Chaudhuri R.R."/>
            <person name="La Ragione R."/>
            <person name="Hildebrand F."/>
            <person name="Pallen M.J."/>
        </authorList>
    </citation>
    <scope>NUCLEOTIDE SEQUENCE</scope>
    <source>
        <strain evidence="1">ChiGjej6B6-1540</strain>
    </source>
</reference>
<protein>
    <submittedName>
        <fullName evidence="1">DUF4364 family protein</fullName>
    </submittedName>
</protein>
<accession>A0A9D1RTU7</accession>
<proteinExistence type="predicted"/>
<dbReference type="InterPro" id="IPR025374">
    <property type="entry name" value="DUF4364"/>
</dbReference>
<name>A0A9D1RTU7_9FIRM</name>